<keyword evidence="3" id="KW-1185">Reference proteome</keyword>
<dbReference type="PROSITE" id="PS51257">
    <property type="entry name" value="PROKAR_LIPOPROTEIN"/>
    <property type="match status" value="1"/>
</dbReference>
<dbReference type="AlphaFoldDB" id="A0A0F4QK26"/>
<proteinExistence type="predicted"/>
<feature type="signal peptide" evidence="1">
    <location>
        <begin position="1"/>
        <end position="20"/>
    </location>
</feature>
<evidence type="ECO:0000256" key="1">
    <source>
        <dbReference type="SAM" id="SignalP"/>
    </source>
</evidence>
<dbReference type="PATRIC" id="fig|43658.5.peg.3031"/>
<protein>
    <submittedName>
        <fullName evidence="2">Uncharacterized protein</fullName>
    </submittedName>
</protein>
<dbReference type="Proteomes" id="UP000033452">
    <property type="component" value="Unassembled WGS sequence"/>
</dbReference>
<feature type="chain" id="PRO_5002475685" evidence="1">
    <location>
        <begin position="21"/>
        <end position="124"/>
    </location>
</feature>
<sequence length="124" mass="13515">MKIIKQLSTCTLFFSCFALGSVSFEAPRVSRYQLVEQISTGTGATYVTFKKATLTGCAEDKGGYLQPTWAEAMGGEPKHHEGDRMLSLLLTAKATNSEVFEVVYHVNKNGTGRNKCAISSITIK</sequence>
<dbReference type="OrthoDB" id="9872709at2"/>
<reference evidence="2 3" key="1">
    <citation type="journal article" date="2015" name="BMC Genomics">
        <title>Genome mining reveals unlocked bioactive potential of marine Gram-negative bacteria.</title>
        <authorList>
            <person name="Machado H."/>
            <person name="Sonnenschein E.C."/>
            <person name="Melchiorsen J."/>
            <person name="Gram L."/>
        </authorList>
    </citation>
    <scope>NUCLEOTIDE SEQUENCE [LARGE SCALE GENOMIC DNA]</scope>
    <source>
        <strain evidence="2 3">S2471</strain>
    </source>
</reference>
<accession>A0A0F4QK26</accession>
<name>A0A0F4QK26_9GAMM</name>
<evidence type="ECO:0000313" key="3">
    <source>
        <dbReference type="Proteomes" id="UP000033452"/>
    </source>
</evidence>
<evidence type="ECO:0000313" key="2">
    <source>
        <dbReference type="EMBL" id="KJZ07679.1"/>
    </source>
</evidence>
<comment type="caution">
    <text evidence="2">The sequence shown here is derived from an EMBL/GenBank/DDBJ whole genome shotgun (WGS) entry which is preliminary data.</text>
</comment>
<dbReference type="RefSeq" id="WP_046005673.1">
    <property type="nucleotide sequence ID" value="NZ_JXYA01000032.1"/>
</dbReference>
<keyword evidence="1" id="KW-0732">Signal</keyword>
<organism evidence="2 3">
    <name type="scientific">Pseudoalteromonas rubra</name>
    <dbReference type="NCBI Taxonomy" id="43658"/>
    <lineage>
        <taxon>Bacteria</taxon>
        <taxon>Pseudomonadati</taxon>
        <taxon>Pseudomonadota</taxon>
        <taxon>Gammaproteobacteria</taxon>
        <taxon>Alteromonadales</taxon>
        <taxon>Pseudoalteromonadaceae</taxon>
        <taxon>Pseudoalteromonas</taxon>
    </lineage>
</organism>
<gene>
    <name evidence="2" type="ORF">TW77_14325</name>
</gene>
<dbReference type="EMBL" id="JXYA01000032">
    <property type="protein sequence ID" value="KJZ07679.1"/>
    <property type="molecule type" value="Genomic_DNA"/>
</dbReference>